<gene>
    <name evidence="4" type="ORF">BJP25_20760</name>
</gene>
<proteinExistence type="inferred from homology"/>
<keyword evidence="5" id="KW-1185">Reference proteome</keyword>
<dbReference type="PROSITE" id="PS50801">
    <property type="entry name" value="STAS"/>
    <property type="match status" value="1"/>
</dbReference>
<dbReference type="SUPFAM" id="SSF52091">
    <property type="entry name" value="SpoIIaa-like"/>
    <property type="match status" value="1"/>
</dbReference>
<dbReference type="PANTHER" id="PTHR33495">
    <property type="entry name" value="ANTI-SIGMA FACTOR ANTAGONIST TM_1081-RELATED-RELATED"/>
    <property type="match status" value="1"/>
</dbReference>
<protein>
    <recommendedName>
        <fullName evidence="2">Anti-sigma factor antagonist</fullName>
    </recommendedName>
</protein>
<comment type="caution">
    <text evidence="4">The sequence shown here is derived from an EMBL/GenBank/DDBJ whole genome shotgun (WGS) entry which is preliminary data.</text>
</comment>
<evidence type="ECO:0000313" key="5">
    <source>
        <dbReference type="Proteomes" id="UP000186040"/>
    </source>
</evidence>
<organism evidence="4 5">
    <name type="scientific">Actinokineospora bangkokensis</name>
    <dbReference type="NCBI Taxonomy" id="1193682"/>
    <lineage>
        <taxon>Bacteria</taxon>
        <taxon>Bacillati</taxon>
        <taxon>Actinomycetota</taxon>
        <taxon>Actinomycetes</taxon>
        <taxon>Pseudonocardiales</taxon>
        <taxon>Pseudonocardiaceae</taxon>
        <taxon>Actinokineospora</taxon>
    </lineage>
</organism>
<dbReference type="InterPro" id="IPR002645">
    <property type="entry name" value="STAS_dom"/>
</dbReference>
<reference evidence="4 5" key="1">
    <citation type="submission" date="2016-10" db="EMBL/GenBank/DDBJ databases">
        <title>The Draft Genome Sequence of Actinokineospora bangkokensis 44EHWT reveals the biosynthetic pathway of antifungal compounds Thailandins with unusual extender unit butylmalonyl-CoA.</title>
        <authorList>
            <person name="Greule A."/>
            <person name="Intra B."/>
            <person name="Flemming S."/>
            <person name="Rommel M.G."/>
            <person name="Panbangred W."/>
            <person name="Bechthold A."/>
        </authorList>
    </citation>
    <scope>NUCLEOTIDE SEQUENCE [LARGE SCALE GENOMIC DNA]</scope>
    <source>
        <strain evidence="4 5">44EHW</strain>
    </source>
</reference>
<evidence type="ECO:0000256" key="2">
    <source>
        <dbReference type="RuleBase" id="RU003749"/>
    </source>
</evidence>
<dbReference type="Proteomes" id="UP000186040">
    <property type="component" value="Unassembled WGS sequence"/>
</dbReference>
<dbReference type="InterPro" id="IPR036513">
    <property type="entry name" value="STAS_dom_sf"/>
</dbReference>
<dbReference type="Pfam" id="PF01740">
    <property type="entry name" value="STAS"/>
    <property type="match status" value="1"/>
</dbReference>
<dbReference type="OrthoDB" id="3297400at2"/>
<feature type="domain" description="STAS" evidence="3">
    <location>
        <begin position="6"/>
        <end position="110"/>
    </location>
</feature>
<dbReference type="InterPro" id="IPR003658">
    <property type="entry name" value="Anti-sigma_ant"/>
</dbReference>
<dbReference type="Gene3D" id="3.30.750.24">
    <property type="entry name" value="STAS domain"/>
    <property type="match status" value="1"/>
</dbReference>
<accession>A0A1Q9LL59</accession>
<dbReference type="PANTHER" id="PTHR33495:SF2">
    <property type="entry name" value="ANTI-SIGMA FACTOR ANTAGONIST TM_1081-RELATED"/>
    <property type="match status" value="1"/>
</dbReference>
<evidence type="ECO:0000259" key="3">
    <source>
        <dbReference type="PROSITE" id="PS50801"/>
    </source>
</evidence>
<evidence type="ECO:0000256" key="1">
    <source>
        <dbReference type="ARBA" id="ARBA00009013"/>
    </source>
</evidence>
<dbReference type="GO" id="GO:0043856">
    <property type="term" value="F:anti-sigma factor antagonist activity"/>
    <property type="evidence" value="ECO:0007669"/>
    <property type="project" value="InterPro"/>
</dbReference>
<evidence type="ECO:0000313" key="4">
    <source>
        <dbReference type="EMBL" id="OLR92734.1"/>
    </source>
</evidence>
<dbReference type="EMBL" id="MKQR01000016">
    <property type="protein sequence ID" value="OLR92734.1"/>
    <property type="molecule type" value="Genomic_DNA"/>
</dbReference>
<dbReference type="CDD" id="cd07043">
    <property type="entry name" value="STAS_anti-anti-sigma_factors"/>
    <property type="match status" value="1"/>
</dbReference>
<name>A0A1Q9LL59_9PSEU</name>
<dbReference type="AlphaFoldDB" id="A0A1Q9LL59"/>
<dbReference type="NCBIfam" id="TIGR00377">
    <property type="entry name" value="ant_ant_sig"/>
    <property type="match status" value="1"/>
</dbReference>
<dbReference type="RefSeq" id="WP_143219100.1">
    <property type="nucleotide sequence ID" value="NZ_MKQR01000016.1"/>
</dbReference>
<comment type="similarity">
    <text evidence="1 2">Belongs to the anti-sigma-factor antagonist family.</text>
</comment>
<sequence>MRGALATISNERAPDRVTVRVRGDIDMTTAGSLRATLADAVAEEGPREVVVDLSATTFFGSSGLAALVSAGEDATAAGKGYLVVAPLGTVAHRAITATGLDELIPVSASD</sequence>
<dbReference type="STRING" id="1193682.BJP25_20760"/>